<protein>
    <recommendedName>
        <fullName evidence="2">Histidine kinase/HSP90-like ATPase domain-containing protein</fullName>
    </recommendedName>
</protein>
<gene>
    <name evidence="3" type="ORF">IX84_08430</name>
</gene>
<dbReference type="SUPFAM" id="SSF55874">
    <property type="entry name" value="ATPase domain of HSP90 chaperone/DNA topoisomerase II/histidine kinase"/>
    <property type="match status" value="1"/>
</dbReference>
<dbReference type="CDD" id="cd16936">
    <property type="entry name" value="HATPase_RsbW-like"/>
    <property type="match status" value="1"/>
</dbReference>
<accession>A0A098S993</accession>
<dbReference type="AlphaFoldDB" id="A0A098S993"/>
<keyword evidence="1" id="KW-0723">Serine/threonine-protein kinase</keyword>
<keyword evidence="4" id="KW-1185">Reference proteome</keyword>
<evidence type="ECO:0000313" key="3">
    <source>
        <dbReference type="EMBL" id="KGE88681.1"/>
    </source>
</evidence>
<dbReference type="RefSeq" id="WP_173426300.1">
    <property type="nucleotide sequence ID" value="NZ_JBKAGJ010000018.1"/>
</dbReference>
<dbReference type="STRING" id="1524460.IX84_08430"/>
<comment type="caution">
    <text evidence="3">The sequence shown here is derived from an EMBL/GenBank/DDBJ whole genome shotgun (WGS) entry which is preliminary data.</text>
</comment>
<sequence>MLKLSSDTRNIALVESFVERAVEQYQIAPDIYGNILITLTEAVNNAIIHGNSNDESKTVQIQLRRKNNCLSVRVTDEGEGFDHSAVPDPTAPENLLQVGGRGVFLMQQLSDSVYFHNNGSTVEMHFNL</sequence>
<dbReference type="InterPro" id="IPR036890">
    <property type="entry name" value="HATPase_C_sf"/>
</dbReference>
<keyword evidence="1" id="KW-0418">Kinase</keyword>
<proteinExistence type="predicted"/>
<dbReference type="InterPro" id="IPR050267">
    <property type="entry name" value="Anti-sigma-factor_SerPK"/>
</dbReference>
<evidence type="ECO:0000256" key="1">
    <source>
        <dbReference type="ARBA" id="ARBA00022527"/>
    </source>
</evidence>
<dbReference type="GO" id="GO:0004674">
    <property type="term" value="F:protein serine/threonine kinase activity"/>
    <property type="evidence" value="ECO:0007669"/>
    <property type="project" value="UniProtKB-KW"/>
</dbReference>
<evidence type="ECO:0000313" key="4">
    <source>
        <dbReference type="Proteomes" id="UP000029736"/>
    </source>
</evidence>
<keyword evidence="1" id="KW-0808">Transferase</keyword>
<dbReference type="Pfam" id="PF13581">
    <property type="entry name" value="HATPase_c_2"/>
    <property type="match status" value="1"/>
</dbReference>
<organism evidence="3 4">
    <name type="scientific">Phaeodactylibacter xiamenensis</name>
    <dbReference type="NCBI Taxonomy" id="1524460"/>
    <lineage>
        <taxon>Bacteria</taxon>
        <taxon>Pseudomonadati</taxon>
        <taxon>Bacteroidota</taxon>
        <taxon>Saprospiria</taxon>
        <taxon>Saprospirales</taxon>
        <taxon>Haliscomenobacteraceae</taxon>
        <taxon>Phaeodactylibacter</taxon>
    </lineage>
</organism>
<dbReference type="Proteomes" id="UP000029736">
    <property type="component" value="Unassembled WGS sequence"/>
</dbReference>
<dbReference type="InterPro" id="IPR003594">
    <property type="entry name" value="HATPase_dom"/>
</dbReference>
<evidence type="ECO:0000259" key="2">
    <source>
        <dbReference type="Pfam" id="PF13581"/>
    </source>
</evidence>
<dbReference type="Gene3D" id="3.30.565.10">
    <property type="entry name" value="Histidine kinase-like ATPase, C-terminal domain"/>
    <property type="match status" value="1"/>
</dbReference>
<dbReference type="PANTHER" id="PTHR35526:SF3">
    <property type="entry name" value="ANTI-SIGMA-F FACTOR RSBW"/>
    <property type="match status" value="1"/>
</dbReference>
<reference evidence="3 4" key="1">
    <citation type="journal article" date="2014" name="Int. J. Syst. Evol. Microbiol.">
        <title>Phaeodactylibacter xiamenensis gen. nov., sp. nov., a member of the family Saprospiraceae isolated from the marine alga Phaeodactylum tricornutum.</title>
        <authorList>
            <person name="Chen Z.Jr."/>
            <person name="Lei X."/>
            <person name="Lai Q."/>
            <person name="Li Y."/>
            <person name="Zhang B."/>
            <person name="Zhang J."/>
            <person name="Zhang H."/>
            <person name="Yang L."/>
            <person name="Zheng W."/>
            <person name="Tian Y."/>
            <person name="Yu Z."/>
            <person name="Xu H.Jr."/>
            <person name="Zheng T."/>
        </authorList>
    </citation>
    <scope>NUCLEOTIDE SEQUENCE [LARGE SCALE GENOMIC DNA]</scope>
    <source>
        <strain evidence="3 4">KD52</strain>
    </source>
</reference>
<feature type="domain" description="Histidine kinase/HSP90-like ATPase" evidence="2">
    <location>
        <begin position="5"/>
        <end position="125"/>
    </location>
</feature>
<dbReference type="PANTHER" id="PTHR35526">
    <property type="entry name" value="ANTI-SIGMA-F FACTOR RSBW-RELATED"/>
    <property type="match status" value="1"/>
</dbReference>
<dbReference type="EMBL" id="JPOS01000018">
    <property type="protein sequence ID" value="KGE88681.1"/>
    <property type="molecule type" value="Genomic_DNA"/>
</dbReference>
<name>A0A098S993_9BACT</name>